<evidence type="ECO:0000256" key="1">
    <source>
        <dbReference type="ARBA" id="ARBA00004141"/>
    </source>
</evidence>
<evidence type="ECO:0000259" key="7">
    <source>
        <dbReference type="Pfam" id="PF20684"/>
    </source>
</evidence>
<keyword evidence="2 6" id="KW-0812">Transmembrane</keyword>
<gene>
    <name evidence="8" type="ORF">MPDQ_007483</name>
</gene>
<dbReference type="Proteomes" id="UP000319663">
    <property type="component" value="Unassembled WGS sequence"/>
</dbReference>
<evidence type="ECO:0000313" key="8">
    <source>
        <dbReference type="EMBL" id="TQB76562.1"/>
    </source>
</evidence>
<keyword evidence="9" id="KW-1185">Reference proteome</keyword>
<evidence type="ECO:0000256" key="3">
    <source>
        <dbReference type="ARBA" id="ARBA00022989"/>
    </source>
</evidence>
<organism evidence="8 9">
    <name type="scientific">Monascus purpureus</name>
    <name type="common">Red mold</name>
    <name type="synonym">Monascus anka</name>
    <dbReference type="NCBI Taxonomy" id="5098"/>
    <lineage>
        <taxon>Eukaryota</taxon>
        <taxon>Fungi</taxon>
        <taxon>Dikarya</taxon>
        <taxon>Ascomycota</taxon>
        <taxon>Pezizomycotina</taxon>
        <taxon>Eurotiomycetes</taxon>
        <taxon>Eurotiomycetidae</taxon>
        <taxon>Eurotiales</taxon>
        <taxon>Aspergillaceae</taxon>
        <taxon>Monascus</taxon>
    </lineage>
</organism>
<feature type="transmembrane region" description="Helical" evidence="6">
    <location>
        <begin position="12"/>
        <end position="33"/>
    </location>
</feature>
<evidence type="ECO:0000313" key="9">
    <source>
        <dbReference type="Proteomes" id="UP000319663"/>
    </source>
</evidence>
<protein>
    <recommendedName>
        <fullName evidence="7">Rhodopsin domain-containing protein</fullName>
    </recommendedName>
</protein>
<evidence type="ECO:0000256" key="4">
    <source>
        <dbReference type="ARBA" id="ARBA00023136"/>
    </source>
</evidence>
<dbReference type="InterPro" id="IPR052337">
    <property type="entry name" value="SAT4-like"/>
</dbReference>
<name>A0A507R583_MONPU</name>
<dbReference type="PANTHER" id="PTHR33048:SF129">
    <property type="entry name" value="INTEGRAL MEMBRANE PROTEIN-RELATED"/>
    <property type="match status" value="1"/>
</dbReference>
<keyword evidence="4 6" id="KW-0472">Membrane</keyword>
<feature type="domain" description="Rhodopsin" evidence="7">
    <location>
        <begin position="29"/>
        <end position="274"/>
    </location>
</feature>
<sequence length="374" mass="41305">MSIHLPTRPPGILACSILFSALAIITLLLRLYTRLKVTATFGADDVFMILATCFALAMYAVMAAGDVKYGWNRHVWDIPLSMFTANRKLNMAYEILFSISSCFTKLSLLWFCRRIVGNASKAGFMGHYVALVCSMALITLCLVLFVLLALLQCRPLKASWDLHRDYPYHCFSGAIFIFATSIVNSITDLLCTLLPMLLIMRLSMRTPQKLAAMSLFAIGILVNIAAALRIYFFVRAGKSGDPTWNDYQTWIAGDLEIGLGLIATNAPSLRALLASYIPRLLSHTRGRNASSPSPAIFGSAPRAAQPPCFQSSWPVASIFNGTDTQALSIVSVEAPKDHFILNGIEVTRTVELDAFCWEGQRDNSLEDALRPYQL</sequence>
<feature type="transmembrane region" description="Helical" evidence="6">
    <location>
        <begin position="171"/>
        <end position="198"/>
    </location>
</feature>
<dbReference type="STRING" id="5098.A0A507R583"/>
<dbReference type="EMBL" id="VIFY01000008">
    <property type="protein sequence ID" value="TQB76562.1"/>
    <property type="molecule type" value="Genomic_DNA"/>
</dbReference>
<comment type="caution">
    <text evidence="8">The sequence shown here is derived from an EMBL/GenBank/DDBJ whole genome shotgun (WGS) entry which is preliminary data.</text>
</comment>
<dbReference type="InterPro" id="IPR049326">
    <property type="entry name" value="Rhodopsin_dom_fungi"/>
</dbReference>
<feature type="transmembrane region" description="Helical" evidence="6">
    <location>
        <begin position="210"/>
        <end position="232"/>
    </location>
</feature>
<feature type="transmembrane region" description="Helical" evidence="6">
    <location>
        <begin position="91"/>
        <end position="112"/>
    </location>
</feature>
<feature type="transmembrane region" description="Helical" evidence="6">
    <location>
        <begin position="124"/>
        <end position="151"/>
    </location>
</feature>
<dbReference type="GO" id="GO:0016020">
    <property type="term" value="C:membrane"/>
    <property type="evidence" value="ECO:0007669"/>
    <property type="project" value="UniProtKB-SubCell"/>
</dbReference>
<proteinExistence type="inferred from homology"/>
<keyword evidence="3 6" id="KW-1133">Transmembrane helix</keyword>
<comment type="similarity">
    <text evidence="5">Belongs to the SAT4 family.</text>
</comment>
<evidence type="ECO:0000256" key="5">
    <source>
        <dbReference type="ARBA" id="ARBA00038359"/>
    </source>
</evidence>
<dbReference type="PANTHER" id="PTHR33048">
    <property type="entry name" value="PTH11-LIKE INTEGRAL MEMBRANE PROTEIN (AFU_ORTHOLOGUE AFUA_5G11245)"/>
    <property type="match status" value="1"/>
</dbReference>
<dbReference type="Pfam" id="PF20684">
    <property type="entry name" value="Fung_rhodopsin"/>
    <property type="match status" value="1"/>
</dbReference>
<dbReference type="AlphaFoldDB" id="A0A507R583"/>
<accession>A0A507R583</accession>
<evidence type="ECO:0000256" key="2">
    <source>
        <dbReference type="ARBA" id="ARBA00022692"/>
    </source>
</evidence>
<reference evidence="8 9" key="1">
    <citation type="submission" date="2019-06" db="EMBL/GenBank/DDBJ databases">
        <title>Wine fermentation using esterase from Monascus purpureus.</title>
        <authorList>
            <person name="Geng C."/>
            <person name="Zhang Y."/>
        </authorList>
    </citation>
    <scope>NUCLEOTIDE SEQUENCE [LARGE SCALE GENOMIC DNA]</scope>
    <source>
        <strain evidence="8">HQ1</strain>
    </source>
</reference>
<feature type="transmembrane region" description="Helical" evidence="6">
    <location>
        <begin position="45"/>
        <end position="71"/>
    </location>
</feature>
<evidence type="ECO:0000256" key="6">
    <source>
        <dbReference type="SAM" id="Phobius"/>
    </source>
</evidence>
<comment type="subcellular location">
    <subcellularLocation>
        <location evidence="1">Membrane</location>
        <topology evidence="1">Multi-pass membrane protein</topology>
    </subcellularLocation>
</comment>